<evidence type="ECO:0000313" key="1">
    <source>
        <dbReference type="EMBL" id="EPS64791.1"/>
    </source>
</evidence>
<gene>
    <name evidence="1" type="ORF">M569_09992</name>
</gene>
<proteinExistence type="predicted"/>
<dbReference type="AlphaFoldDB" id="S8CJF0"/>
<dbReference type="EMBL" id="AUSU01004613">
    <property type="protein sequence ID" value="EPS64791.1"/>
    <property type="molecule type" value="Genomic_DNA"/>
</dbReference>
<comment type="caution">
    <text evidence="1">The sequence shown here is derived from an EMBL/GenBank/DDBJ whole genome shotgun (WGS) entry which is preliminary data.</text>
</comment>
<organism evidence="1 2">
    <name type="scientific">Genlisea aurea</name>
    <dbReference type="NCBI Taxonomy" id="192259"/>
    <lineage>
        <taxon>Eukaryota</taxon>
        <taxon>Viridiplantae</taxon>
        <taxon>Streptophyta</taxon>
        <taxon>Embryophyta</taxon>
        <taxon>Tracheophyta</taxon>
        <taxon>Spermatophyta</taxon>
        <taxon>Magnoliopsida</taxon>
        <taxon>eudicotyledons</taxon>
        <taxon>Gunneridae</taxon>
        <taxon>Pentapetalae</taxon>
        <taxon>asterids</taxon>
        <taxon>lamiids</taxon>
        <taxon>Lamiales</taxon>
        <taxon>Lentibulariaceae</taxon>
        <taxon>Genlisea</taxon>
    </lineage>
</organism>
<dbReference type="GO" id="GO:0009982">
    <property type="term" value="F:pseudouridine synthase activity"/>
    <property type="evidence" value="ECO:0007669"/>
    <property type="project" value="InterPro"/>
</dbReference>
<evidence type="ECO:0000313" key="2">
    <source>
        <dbReference type="Proteomes" id="UP000015453"/>
    </source>
</evidence>
<accession>S8CJF0</accession>
<feature type="non-terminal residue" evidence="1">
    <location>
        <position position="1"/>
    </location>
</feature>
<dbReference type="Proteomes" id="UP000015453">
    <property type="component" value="Unassembled WGS sequence"/>
</dbReference>
<dbReference type="InterPro" id="IPR020103">
    <property type="entry name" value="PsdUridine_synth_cat_dom_sf"/>
</dbReference>
<feature type="non-terminal residue" evidence="1">
    <location>
        <position position="78"/>
    </location>
</feature>
<dbReference type="GO" id="GO:0003723">
    <property type="term" value="F:RNA binding"/>
    <property type="evidence" value="ECO:0007669"/>
    <property type="project" value="InterPro"/>
</dbReference>
<reference evidence="1 2" key="1">
    <citation type="journal article" date="2013" name="BMC Genomics">
        <title>The miniature genome of a carnivorous plant Genlisea aurea contains a low number of genes and short non-coding sequences.</title>
        <authorList>
            <person name="Leushkin E.V."/>
            <person name="Sutormin R.A."/>
            <person name="Nabieva E.R."/>
            <person name="Penin A.A."/>
            <person name="Kondrashov A.S."/>
            <person name="Logacheva M.D."/>
        </authorList>
    </citation>
    <scope>NUCLEOTIDE SEQUENCE [LARGE SCALE GENOMIC DNA]</scope>
</reference>
<sequence>GDPLYGMDGKPKYSGPEYIDDRHLGCAEDGGYERPPNPVPGDCGYHLHAHRVVFPHPTTSEIIEITAPLPSPLRTLEE</sequence>
<dbReference type="SUPFAM" id="SSF55120">
    <property type="entry name" value="Pseudouridine synthase"/>
    <property type="match status" value="1"/>
</dbReference>
<keyword evidence="2" id="KW-1185">Reference proteome</keyword>
<dbReference type="OrthoDB" id="428658at2759"/>
<dbReference type="GO" id="GO:0001522">
    <property type="term" value="P:pseudouridine synthesis"/>
    <property type="evidence" value="ECO:0007669"/>
    <property type="project" value="InterPro"/>
</dbReference>
<name>S8CJF0_9LAMI</name>
<protein>
    <submittedName>
        <fullName evidence="1">Uncharacterized protein</fullName>
    </submittedName>
</protein>